<name>A0A1X6NDI6_9APHY</name>
<feature type="region of interest" description="Disordered" evidence="1">
    <location>
        <begin position="86"/>
        <end position="149"/>
    </location>
</feature>
<proteinExistence type="predicted"/>
<keyword evidence="3" id="KW-1185">Reference proteome</keyword>
<feature type="compositionally biased region" description="Low complexity" evidence="1">
    <location>
        <begin position="24"/>
        <end position="33"/>
    </location>
</feature>
<gene>
    <name evidence="2" type="ORF">POSPLADRAFT_1131354</name>
</gene>
<dbReference type="OrthoDB" id="3230534at2759"/>
<accession>A0A1X6NDI6</accession>
<feature type="compositionally biased region" description="Polar residues" evidence="1">
    <location>
        <begin position="35"/>
        <end position="58"/>
    </location>
</feature>
<dbReference type="RefSeq" id="XP_024343493.1">
    <property type="nucleotide sequence ID" value="XM_024484067.1"/>
</dbReference>
<dbReference type="STRING" id="670580.A0A1X6NDI6"/>
<reference evidence="2 3" key="1">
    <citation type="submission" date="2017-04" db="EMBL/GenBank/DDBJ databases">
        <title>Genome Sequence of the Model Brown-Rot Fungus Postia placenta SB12.</title>
        <authorList>
            <consortium name="DOE Joint Genome Institute"/>
            <person name="Gaskell J."/>
            <person name="Kersten P."/>
            <person name="Larrondo L.F."/>
            <person name="Canessa P."/>
            <person name="Martinez D."/>
            <person name="Hibbett D."/>
            <person name="Schmoll M."/>
            <person name="Kubicek C.P."/>
            <person name="Martinez A.T."/>
            <person name="Yadav J."/>
            <person name="Master E."/>
            <person name="Magnuson J.K."/>
            <person name="James T."/>
            <person name="Yaver D."/>
            <person name="Berka R."/>
            <person name="Labutti K."/>
            <person name="Lipzen A."/>
            <person name="Aerts A."/>
            <person name="Barry K."/>
            <person name="Henrissat B."/>
            <person name="Blanchette R."/>
            <person name="Grigoriev I."/>
            <person name="Cullen D."/>
        </authorList>
    </citation>
    <scope>NUCLEOTIDE SEQUENCE [LARGE SCALE GENOMIC DNA]</scope>
    <source>
        <strain evidence="2 3">MAD-698-R-SB12</strain>
    </source>
</reference>
<feature type="region of interest" description="Disordered" evidence="1">
    <location>
        <begin position="1"/>
        <end position="74"/>
    </location>
</feature>
<dbReference type="AlphaFoldDB" id="A0A1X6NDI6"/>
<sequence length="149" mass="16415">MPPVPIEQDSPRPTAQSAPMDTPAARLRALLARVPNSNSSATPRASNERVSGYQTPSEADSDLDPPYSTLATPSIARESLRELFSHVLRDPGNTPRKGRLRRNSIGGNEVDPSPRVARIEEERSQNKGKRRSMSDEEAEHLSSGYLSRR</sequence>
<dbReference type="Proteomes" id="UP000194127">
    <property type="component" value="Unassembled WGS sequence"/>
</dbReference>
<evidence type="ECO:0000256" key="1">
    <source>
        <dbReference type="SAM" id="MobiDB-lite"/>
    </source>
</evidence>
<protein>
    <submittedName>
        <fullName evidence="2">Uncharacterized protein</fullName>
    </submittedName>
</protein>
<evidence type="ECO:0000313" key="3">
    <source>
        <dbReference type="Proteomes" id="UP000194127"/>
    </source>
</evidence>
<evidence type="ECO:0000313" key="2">
    <source>
        <dbReference type="EMBL" id="OSX66699.1"/>
    </source>
</evidence>
<dbReference type="GeneID" id="36329016"/>
<dbReference type="EMBL" id="KZ110592">
    <property type="protein sequence ID" value="OSX66699.1"/>
    <property type="molecule type" value="Genomic_DNA"/>
</dbReference>
<organism evidence="2 3">
    <name type="scientific">Postia placenta MAD-698-R-SB12</name>
    <dbReference type="NCBI Taxonomy" id="670580"/>
    <lineage>
        <taxon>Eukaryota</taxon>
        <taxon>Fungi</taxon>
        <taxon>Dikarya</taxon>
        <taxon>Basidiomycota</taxon>
        <taxon>Agaricomycotina</taxon>
        <taxon>Agaricomycetes</taxon>
        <taxon>Polyporales</taxon>
        <taxon>Adustoporiaceae</taxon>
        <taxon>Rhodonia</taxon>
    </lineage>
</organism>